<dbReference type="OMA" id="YALAGME"/>
<evidence type="ECO:0000313" key="2">
    <source>
        <dbReference type="Proteomes" id="UP000242381"/>
    </source>
</evidence>
<protein>
    <submittedName>
        <fullName evidence="1">Uncharacterized protein</fullName>
    </submittedName>
</protein>
<accession>A0A1X0S0D4</accession>
<sequence>MVLVITVNPTSIVTGQSKSIQHFQKVDTDLLEFKLSKQHKPGADRLSRLLALQPEFINSVTAALINSPSGTHISAPTIFLDKEYDVIYVSKIANSFPPIILEFQAKVNLDFIHRAFSYCMEVYKQYSILPIVLVFYIKEMDQFLLVEKFKTTQQWPYMLETECSFVSRHFYLLTKDSIMDLLHMEAATQDGTQESSRLDTLKRVCVDAHDQFEKIVKSPRLDPGQAIRYALAGMEYTSQTARKIDDLLSNEDDCVTPMEEPDSDDLVCNDPARKPESDFDKQVILDFVDKKEFKGRMN</sequence>
<dbReference type="VEuPathDB" id="FungiDB:BCV72DRAFT_192889"/>
<gene>
    <name evidence="1" type="ORF">BCV71DRAFT_255915</name>
</gene>
<evidence type="ECO:0000313" key="1">
    <source>
        <dbReference type="EMBL" id="ORE17773.1"/>
    </source>
</evidence>
<organism evidence="1 2">
    <name type="scientific">Rhizopus microsporus</name>
    <dbReference type="NCBI Taxonomy" id="58291"/>
    <lineage>
        <taxon>Eukaryota</taxon>
        <taxon>Fungi</taxon>
        <taxon>Fungi incertae sedis</taxon>
        <taxon>Mucoromycota</taxon>
        <taxon>Mucoromycotina</taxon>
        <taxon>Mucoromycetes</taxon>
        <taxon>Mucorales</taxon>
        <taxon>Mucorineae</taxon>
        <taxon>Rhizopodaceae</taxon>
        <taxon>Rhizopus</taxon>
    </lineage>
</organism>
<proteinExistence type="predicted"/>
<dbReference type="EMBL" id="KV921347">
    <property type="protein sequence ID" value="ORE17773.1"/>
    <property type="molecule type" value="Genomic_DNA"/>
</dbReference>
<name>A0A1X0S0D4_RHIZD</name>
<dbReference type="AlphaFoldDB" id="A0A1X0S0D4"/>
<reference evidence="1 2" key="1">
    <citation type="journal article" date="2016" name="Proc. Natl. Acad. Sci. U.S.A.">
        <title>Lipid metabolic changes in an early divergent fungus govern the establishment of a mutualistic symbiosis with endobacteria.</title>
        <authorList>
            <person name="Lastovetsky O.A."/>
            <person name="Gaspar M.L."/>
            <person name="Mondo S.J."/>
            <person name="LaButti K.M."/>
            <person name="Sandor L."/>
            <person name="Grigoriev I.V."/>
            <person name="Henry S.A."/>
            <person name="Pawlowska T.E."/>
        </authorList>
    </citation>
    <scope>NUCLEOTIDE SEQUENCE [LARGE SCALE GENOMIC DNA]</scope>
    <source>
        <strain evidence="1 2">ATCC 11559</strain>
    </source>
</reference>
<dbReference type="Proteomes" id="UP000242381">
    <property type="component" value="Unassembled WGS sequence"/>
</dbReference>